<evidence type="ECO:0000256" key="2">
    <source>
        <dbReference type="PIRSR" id="PIRSR613078-1"/>
    </source>
</evidence>
<feature type="binding site" evidence="3">
    <location>
        <begin position="90"/>
        <end position="93"/>
    </location>
    <ligand>
        <name>substrate</name>
    </ligand>
</feature>
<dbReference type="SUPFAM" id="SSF53254">
    <property type="entry name" value="Phosphoglycerate mutase-like"/>
    <property type="match status" value="1"/>
</dbReference>
<dbReference type="AlphaFoldDB" id="A0A9D9H7P3"/>
<dbReference type="InterPro" id="IPR051695">
    <property type="entry name" value="Phosphoglycerate_Mutase"/>
</dbReference>
<gene>
    <name evidence="4" type="ORF">IAA89_01830</name>
</gene>
<feature type="active site" description="Proton donor/acceptor" evidence="2">
    <location>
        <position position="90"/>
    </location>
</feature>
<dbReference type="PANTHER" id="PTHR46517:SF1">
    <property type="entry name" value="FRUCTOSE-2,6-BISPHOSPHATASE TIGAR"/>
    <property type="match status" value="1"/>
</dbReference>
<dbReference type="GO" id="GO:0005829">
    <property type="term" value="C:cytosol"/>
    <property type="evidence" value="ECO:0007669"/>
    <property type="project" value="TreeGrafter"/>
</dbReference>
<comment type="caution">
    <text evidence="4">The sequence shown here is derived from an EMBL/GenBank/DDBJ whole genome shotgun (WGS) entry which is preliminary data.</text>
</comment>
<accession>A0A9D9H7P3</accession>
<dbReference type="InterPro" id="IPR013078">
    <property type="entry name" value="His_Pase_superF_clade-1"/>
</dbReference>
<dbReference type="SMART" id="SM00855">
    <property type="entry name" value="PGAM"/>
    <property type="match status" value="1"/>
</dbReference>
<sequence>MKKLTVYLIRHGQTYYNIYGKLQGWGNSPLTEKGINDAINAGKKLSNVKFAAAYCSDTTRAHDTAKKIVELNQESNLTDNDIVVSPFFREQFYGSFEGENIHYVWEQVAMSHGMKNLRDIQEKYSLAKAKDLMKDTDPFHDSENNEEYWNRLNKGFDLIRSNNELSDGDNVLLVGHSNTILSIVEKYGHGKYDVYHKPANGSVTKLLLNDKDIIIDSYNE</sequence>
<dbReference type="CDD" id="cd07067">
    <property type="entry name" value="HP_PGM_like"/>
    <property type="match status" value="1"/>
</dbReference>
<dbReference type="EMBL" id="JADIMP010000035">
    <property type="protein sequence ID" value="MBO8441181.1"/>
    <property type="molecule type" value="Genomic_DNA"/>
</dbReference>
<organism evidence="4 5">
    <name type="scientific">Candidatus Gallilactobacillus intestinavium</name>
    <dbReference type="NCBI Taxonomy" id="2840838"/>
    <lineage>
        <taxon>Bacteria</taxon>
        <taxon>Bacillati</taxon>
        <taxon>Bacillota</taxon>
        <taxon>Bacilli</taxon>
        <taxon>Lactobacillales</taxon>
        <taxon>Lactobacillaceae</taxon>
        <taxon>Lactobacillaceae incertae sedis</taxon>
        <taxon>Candidatus Gallilactobacillus</taxon>
    </lineage>
</organism>
<name>A0A9D9H7P3_9LACO</name>
<evidence type="ECO:0000313" key="5">
    <source>
        <dbReference type="Proteomes" id="UP000823614"/>
    </source>
</evidence>
<feature type="binding site" evidence="3">
    <location>
        <position position="60"/>
    </location>
    <ligand>
        <name>substrate</name>
    </ligand>
</feature>
<evidence type="ECO:0000256" key="3">
    <source>
        <dbReference type="PIRSR" id="PIRSR613078-2"/>
    </source>
</evidence>
<dbReference type="Gene3D" id="3.40.50.1240">
    <property type="entry name" value="Phosphoglycerate mutase-like"/>
    <property type="match status" value="1"/>
</dbReference>
<feature type="binding site" evidence="3">
    <location>
        <begin position="10"/>
        <end position="17"/>
    </location>
    <ligand>
        <name>substrate</name>
    </ligand>
</feature>
<dbReference type="GO" id="GO:0043456">
    <property type="term" value="P:regulation of pentose-phosphate shunt"/>
    <property type="evidence" value="ECO:0007669"/>
    <property type="project" value="TreeGrafter"/>
</dbReference>
<dbReference type="Proteomes" id="UP000823614">
    <property type="component" value="Unassembled WGS sequence"/>
</dbReference>
<evidence type="ECO:0000313" key="4">
    <source>
        <dbReference type="EMBL" id="MBO8441181.1"/>
    </source>
</evidence>
<dbReference type="PANTHER" id="PTHR46517">
    <property type="entry name" value="FRUCTOSE-2,6-BISPHOSPHATASE TIGAR"/>
    <property type="match status" value="1"/>
</dbReference>
<proteinExistence type="predicted"/>
<evidence type="ECO:0000256" key="1">
    <source>
        <dbReference type="ARBA" id="ARBA00022801"/>
    </source>
</evidence>
<dbReference type="GO" id="GO:0004331">
    <property type="term" value="F:fructose-2,6-bisphosphate 2-phosphatase activity"/>
    <property type="evidence" value="ECO:0007669"/>
    <property type="project" value="TreeGrafter"/>
</dbReference>
<keyword evidence="1" id="KW-0378">Hydrolase</keyword>
<dbReference type="InterPro" id="IPR029033">
    <property type="entry name" value="His_PPase_superfam"/>
</dbReference>
<dbReference type="Pfam" id="PF00300">
    <property type="entry name" value="His_Phos_1"/>
    <property type="match status" value="1"/>
</dbReference>
<feature type="active site" description="Tele-phosphohistidine intermediate" evidence="2">
    <location>
        <position position="11"/>
    </location>
</feature>
<protein>
    <submittedName>
        <fullName evidence="4">Histidine phosphatase family protein</fullName>
    </submittedName>
</protein>
<reference evidence="4" key="1">
    <citation type="submission" date="2020-10" db="EMBL/GenBank/DDBJ databases">
        <authorList>
            <person name="Gilroy R."/>
        </authorList>
    </citation>
    <scope>NUCLEOTIDE SEQUENCE</scope>
    <source>
        <strain evidence="4">C6-149</strain>
    </source>
</reference>
<dbReference type="GO" id="GO:0045820">
    <property type="term" value="P:negative regulation of glycolytic process"/>
    <property type="evidence" value="ECO:0007669"/>
    <property type="project" value="TreeGrafter"/>
</dbReference>
<reference evidence="4" key="2">
    <citation type="journal article" date="2021" name="PeerJ">
        <title>Extensive microbial diversity within the chicken gut microbiome revealed by metagenomics and culture.</title>
        <authorList>
            <person name="Gilroy R."/>
            <person name="Ravi A."/>
            <person name="Getino M."/>
            <person name="Pursley I."/>
            <person name="Horton D.L."/>
            <person name="Alikhan N.F."/>
            <person name="Baker D."/>
            <person name="Gharbi K."/>
            <person name="Hall N."/>
            <person name="Watson M."/>
            <person name="Adriaenssens E.M."/>
            <person name="Foster-Nyarko E."/>
            <person name="Jarju S."/>
            <person name="Secka A."/>
            <person name="Antonio M."/>
            <person name="Oren A."/>
            <person name="Chaudhuri R.R."/>
            <person name="La Ragione R."/>
            <person name="Hildebrand F."/>
            <person name="Pallen M.J."/>
        </authorList>
    </citation>
    <scope>NUCLEOTIDE SEQUENCE</scope>
    <source>
        <strain evidence="4">C6-149</strain>
    </source>
</reference>